<dbReference type="Proteomes" id="UP000094329">
    <property type="component" value="Unassembled WGS sequence"/>
</dbReference>
<sequence>MAFFDKIAGLFDFSLPNILAKLKSLLSKLTSVFDRFSMCGNISSILAKLIAAATGLVGVFANALSLDSITGALDKLKGMYDSLKNLDFMPDILKLHVDGLSQLKGIGDCFDGMKSFVTGNIDTALAKLQGLVAKALAAYQNILAMMQGFLPTMPSLDMGGLMSFLPGMTGIINAINEAIACLASSFAAFAGSVDGESLGIASGATVKCDKGLAEMPLNIIPLGKEYGPGKSMTVMLNVIPYLNIPSFGSCMSSSNPLAIANFGILPTTCIPLVTPFFPTAVLTKVLDIPVATDKSECYCIFSALSSKLTVADPGQDEMTVT</sequence>
<accession>A0ABX3A1Q1</accession>
<gene>
    <name evidence="1" type="ORF">BGC07_06005</name>
</gene>
<reference evidence="1 2" key="1">
    <citation type="submission" date="2016-08" db="EMBL/GenBank/DDBJ databases">
        <title>Draft genome sequence of Candidatus Piscirickettsia litoralis, from seawater.</title>
        <authorList>
            <person name="Wan X."/>
            <person name="Lee A.J."/>
            <person name="Hou S."/>
            <person name="Donachie S.P."/>
        </authorList>
    </citation>
    <scope>NUCLEOTIDE SEQUENCE [LARGE SCALE GENOMIC DNA]</scope>
    <source>
        <strain evidence="1 2">Y2</strain>
    </source>
</reference>
<name>A0ABX3A1Q1_9GAMM</name>
<protein>
    <submittedName>
        <fullName evidence="1">Uncharacterized protein</fullName>
    </submittedName>
</protein>
<dbReference type="Pfam" id="PF14107">
    <property type="entry name" value="DUF4280"/>
    <property type="match status" value="1"/>
</dbReference>
<proteinExistence type="predicted"/>
<dbReference type="EMBL" id="MDTU01000001">
    <property type="protein sequence ID" value="ODN42564.1"/>
    <property type="molecule type" value="Genomic_DNA"/>
</dbReference>
<organism evidence="1 2">
    <name type="scientific">Piscirickettsia litoralis</name>
    <dbReference type="NCBI Taxonomy" id="1891921"/>
    <lineage>
        <taxon>Bacteria</taxon>
        <taxon>Pseudomonadati</taxon>
        <taxon>Pseudomonadota</taxon>
        <taxon>Gammaproteobacteria</taxon>
        <taxon>Thiotrichales</taxon>
        <taxon>Piscirickettsiaceae</taxon>
        <taxon>Piscirickettsia</taxon>
    </lineage>
</organism>
<evidence type="ECO:0000313" key="1">
    <source>
        <dbReference type="EMBL" id="ODN42564.1"/>
    </source>
</evidence>
<dbReference type="RefSeq" id="WP_069312361.1">
    <property type="nucleotide sequence ID" value="NZ_MDTU01000001.1"/>
</dbReference>
<evidence type="ECO:0000313" key="2">
    <source>
        <dbReference type="Proteomes" id="UP000094329"/>
    </source>
</evidence>
<dbReference type="InterPro" id="IPR025460">
    <property type="entry name" value="DUF4280"/>
</dbReference>
<keyword evidence="2" id="KW-1185">Reference proteome</keyword>
<comment type="caution">
    <text evidence="1">The sequence shown here is derived from an EMBL/GenBank/DDBJ whole genome shotgun (WGS) entry which is preliminary data.</text>
</comment>